<dbReference type="OrthoDB" id="7337537at2"/>
<dbReference type="SUPFAM" id="SSF53822">
    <property type="entry name" value="Periplasmic binding protein-like I"/>
    <property type="match status" value="1"/>
</dbReference>
<proteinExistence type="inferred from homology"/>
<gene>
    <name evidence="5" type="ORF">FDO65_10755</name>
</gene>
<evidence type="ECO:0000313" key="6">
    <source>
        <dbReference type="Proteomes" id="UP000306985"/>
    </source>
</evidence>
<evidence type="ECO:0000259" key="4">
    <source>
        <dbReference type="Pfam" id="PF13458"/>
    </source>
</evidence>
<dbReference type="EMBL" id="SZZH01000001">
    <property type="protein sequence ID" value="TKV61975.1"/>
    <property type="molecule type" value="Genomic_DNA"/>
</dbReference>
<comment type="caution">
    <text evidence="5">The sequence shown here is derived from an EMBL/GenBank/DDBJ whole genome shotgun (WGS) entry which is preliminary data.</text>
</comment>
<keyword evidence="2" id="KW-0732">Signal</keyword>
<feature type="region of interest" description="Disordered" evidence="3">
    <location>
        <begin position="1"/>
        <end position="27"/>
    </location>
</feature>
<evidence type="ECO:0000256" key="1">
    <source>
        <dbReference type="ARBA" id="ARBA00010062"/>
    </source>
</evidence>
<evidence type="ECO:0000256" key="2">
    <source>
        <dbReference type="ARBA" id="ARBA00022729"/>
    </source>
</evidence>
<keyword evidence="6" id="KW-1185">Reference proteome</keyword>
<accession>A0A4V6CSL6</accession>
<evidence type="ECO:0000256" key="3">
    <source>
        <dbReference type="SAM" id="MobiDB-lite"/>
    </source>
</evidence>
<sequence>MAVALAGCTSGLDPVDPTVSPPSTATSVVITPVTPDGLLTGPGVTDSTIRLGVLVDAGRDRGLVDGMRLWQRGVNASGGICGRTVELVVNGADGVPAGVDEAYQEIGRSVLGLVVLPPGDGSSVINAAVVSDQLPALTPAGTSAQLGPRLPVVTGAPADIQAINAAAYLAEAGRLARGSRLGVLADGTAVNADALAGLQWWAARNGVELQAGTIAELTAAGVGLTAIMAFGDPASVSQVVAATPAVVVTDIDGYDPSHWSPEALARTDHVLVSGPTPAVGADDAAVGAVTAAWAAGNSGPPGPRLLAGFGTGTVWSSLLAPACGDLDLTRSSVSAVIAGQDDNEASALLGPLDLATVVANGLPATRESALAQAEPDVPGGLLPLTELAAAPDIDAYRPG</sequence>
<dbReference type="InterPro" id="IPR028082">
    <property type="entry name" value="Peripla_BP_I"/>
</dbReference>
<dbReference type="Gene3D" id="3.40.50.2300">
    <property type="match status" value="2"/>
</dbReference>
<reference evidence="5 6" key="1">
    <citation type="submission" date="2019-05" db="EMBL/GenBank/DDBJ databases">
        <title>Nakamurella sp. N5BH11, whole genome shotgun sequence.</title>
        <authorList>
            <person name="Tuo L."/>
        </authorList>
    </citation>
    <scope>NUCLEOTIDE SEQUENCE [LARGE SCALE GENOMIC DNA]</scope>
    <source>
        <strain evidence="5 6">N5BH11</strain>
    </source>
</reference>
<dbReference type="Pfam" id="PF13458">
    <property type="entry name" value="Peripla_BP_6"/>
    <property type="match status" value="1"/>
</dbReference>
<feature type="domain" description="Leucine-binding protein" evidence="4">
    <location>
        <begin position="61"/>
        <end position="213"/>
    </location>
</feature>
<name>A0A4V6CSL6_9ACTN</name>
<comment type="similarity">
    <text evidence="1">Belongs to the leucine-binding protein family.</text>
</comment>
<evidence type="ECO:0000313" key="5">
    <source>
        <dbReference type="EMBL" id="TKV61975.1"/>
    </source>
</evidence>
<protein>
    <submittedName>
        <fullName evidence="5">ABC transporter substrate-binding protein</fullName>
    </submittedName>
</protein>
<dbReference type="Proteomes" id="UP000306985">
    <property type="component" value="Unassembled WGS sequence"/>
</dbReference>
<dbReference type="RefSeq" id="WP_137449280.1">
    <property type="nucleotide sequence ID" value="NZ_SZZH01000001.1"/>
</dbReference>
<dbReference type="InterPro" id="IPR028081">
    <property type="entry name" value="Leu-bd"/>
</dbReference>
<organism evidence="5 6">
    <name type="scientific">Nakamurella flava</name>
    <dbReference type="NCBI Taxonomy" id="2576308"/>
    <lineage>
        <taxon>Bacteria</taxon>
        <taxon>Bacillati</taxon>
        <taxon>Actinomycetota</taxon>
        <taxon>Actinomycetes</taxon>
        <taxon>Nakamurellales</taxon>
        <taxon>Nakamurellaceae</taxon>
        <taxon>Nakamurella</taxon>
    </lineage>
</organism>
<dbReference type="AlphaFoldDB" id="A0A4V6CSL6"/>